<dbReference type="Gene3D" id="1.10.1580.10">
    <property type="match status" value="1"/>
</dbReference>
<keyword evidence="3 4" id="KW-0342">GTP-binding</keyword>
<accession>A0A371ILN3</accession>
<proteinExistence type="inferred from homology"/>
<comment type="function">
    <text evidence="4">Required for a late step of 50S ribosomal subunit assembly. Has GTPase activity.</text>
</comment>
<sequence length="283" mass="32553">MEENKVINWYPGHMKKTKEEIIGSLKLVNLVVELLDARAPISSKNPDIDNMVGQKDRIICFTKKDLSDERRLEPFKKYYEDKNIPACIVDATSKQGIKALMDLLEQKKEEFYQKNKAKGIIKKPLRIMIVGIPNVGKSTLINTILGSKKAKVGNKPGITKTRQWLKIKGDIELLDTPGILYPKIEDKKVALNLSFLGSIKDEVLEIEDLYYELIKYIKASQNRKALYELYEIPDEIEDFEEISQTIAKKRGFFKKGSEIDYFRLSNDILSEFRAGKYGRVLLD</sequence>
<keyword evidence="8" id="KW-1185">Reference proteome</keyword>
<dbReference type="InterPro" id="IPR023179">
    <property type="entry name" value="GTP-bd_ortho_bundle_sf"/>
</dbReference>
<comment type="caution">
    <text evidence="7">The sequence shown here is derived from an EMBL/GenBank/DDBJ whole genome shotgun (WGS) entry which is preliminary data.</text>
</comment>
<dbReference type="PROSITE" id="PS51721">
    <property type="entry name" value="G_CP"/>
    <property type="match status" value="1"/>
</dbReference>
<dbReference type="GO" id="GO:0003924">
    <property type="term" value="F:GTPase activity"/>
    <property type="evidence" value="ECO:0007669"/>
    <property type="project" value="TreeGrafter"/>
</dbReference>
<dbReference type="InterPro" id="IPR016478">
    <property type="entry name" value="GTPase_MTG1"/>
</dbReference>
<dbReference type="PIRSF" id="PIRSF006230">
    <property type="entry name" value="MG442"/>
    <property type="match status" value="1"/>
</dbReference>
<dbReference type="RefSeq" id="WP_068913396.1">
    <property type="nucleotide sequence ID" value="NZ_MBEW02000008.1"/>
</dbReference>
<dbReference type="EMBL" id="MBEW02000008">
    <property type="protein sequence ID" value="RDY21356.1"/>
    <property type="molecule type" value="Genomic_DNA"/>
</dbReference>
<dbReference type="Pfam" id="PF01926">
    <property type="entry name" value="MMR_HSR1"/>
    <property type="match status" value="1"/>
</dbReference>
<dbReference type="Gene3D" id="3.40.50.300">
    <property type="entry name" value="P-loop containing nucleotide triphosphate hydrolases"/>
    <property type="match status" value="1"/>
</dbReference>
<dbReference type="STRING" id="1871336.BBG48_10425"/>
<dbReference type="PANTHER" id="PTHR45782">
    <property type="entry name" value="MITOCHONDRIAL RIBOSOME-ASSOCIATED GTPASE 1"/>
    <property type="match status" value="1"/>
</dbReference>
<dbReference type="Proteomes" id="UP000093352">
    <property type="component" value="Unassembled WGS sequence"/>
</dbReference>
<dbReference type="PRINTS" id="PR00326">
    <property type="entry name" value="GTP1OBG"/>
</dbReference>
<evidence type="ECO:0000256" key="4">
    <source>
        <dbReference type="PIRNR" id="PIRNR006230"/>
    </source>
</evidence>
<keyword evidence="2 4" id="KW-0547">Nucleotide-binding</keyword>
<keyword evidence="4" id="KW-0963">Cytoplasm</keyword>
<protein>
    <recommendedName>
        <fullName evidence="1 4">Ribosome biogenesis GTPase A</fullName>
    </recommendedName>
</protein>
<dbReference type="CDD" id="cd01856">
    <property type="entry name" value="YlqF"/>
    <property type="match status" value="1"/>
</dbReference>
<reference evidence="7 8" key="1">
    <citation type="journal article" date="2016" name="Genome Announc.">
        <title>Draft Genome Sequence of Criibacterium bergeronii gen. nov., sp. nov., Strain CCRI-22567T, Isolated from a Vaginal Sample from a Woman with Bacterial Vaginosis.</title>
        <authorList>
            <person name="Maheux A.F."/>
            <person name="Berube E."/>
            <person name="Boudreau D.K."/>
            <person name="Raymond F."/>
            <person name="Corbeil J."/>
            <person name="Roy P.H."/>
            <person name="Boissinot M."/>
            <person name="Omar R.F."/>
        </authorList>
    </citation>
    <scope>NUCLEOTIDE SEQUENCE [LARGE SCALE GENOMIC DNA]</scope>
    <source>
        <strain evidence="7 8">CCRI-22567</strain>
    </source>
</reference>
<dbReference type="PANTHER" id="PTHR45782:SF4">
    <property type="entry name" value="MITOCHONDRIAL RIBOSOME-ASSOCIATED GTPASE 1"/>
    <property type="match status" value="1"/>
</dbReference>
<dbReference type="SUPFAM" id="SSF52540">
    <property type="entry name" value="P-loop containing nucleoside triphosphate hydrolases"/>
    <property type="match status" value="1"/>
</dbReference>
<evidence type="ECO:0000313" key="8">
    <source>
        <dbReference type="Proteomes" id="UP000093352"/>
    </source>
</evidence>
<organism evidence="7 8">
    <name type="scientific">Criibacterium bergeronii</name>
    <dbReference type="NCBI Taxonomy" id="1871336"/>
    <lineage>
        <taxon>Bacteria</taxon>
        <taxon>Bacillati</taxon>
        <taxon>Bacillota</taxon>
        <taxon>Clostridia</taxon>
        <taxon>Peptostreptococcales</taxon>
        <taxon>Filifactoraceae</taxon>
        <taxon>Criibacterium</taxon>
    </lineage>
</organism>
<name>A0A371ILN3_9FIRM</name>
<dbReference type="NCBIfam" id="TIGR03596">
    <property type="entry name" value="GTPase_YlqF"/>
    <property type="match status" value="1"/>
</dbReference>
<evidence type="ECO:0000256" key="1">
    <source>
        <dbReference type="ARBA" id="ARBA00014898"/>
    </source>
</evidence>
<dbReference type="GO" id="GO:0005525">
    <property type="term" value="F:GTP binding"/>
    <property type="evidence" value="ECO:0007669"/>
    <property type="project" value="UniProtKB-KW"/>
</dbReference>
<feature type="binding site" evidence="5">
    <location>
        <position position="178"/>
    </location>
    <ligand>
        <name>GTP</name>
        <dbReference type="ChEBI" id="CHEBI:37565"/>
    </ligand>
</feature>
<dbReference type="InterPro" id="IPR027417">
    <property type="entry name" value="P-loop_NTPase"/>
</dbReference>
<evidence type="ECO:0000256" key="5">
    <source>
        <dbReference type="PIRSR" id="PIRSR006230-1"/>
    </source>
</evidence>
<dbReference type="GO" id="GO:0005737">
    <property type="term" value="C:cytoplasm"/>
    <property type="evidence" value="ECO:0007669"/>
    <property type="project" value="UniProtKB-SubCell"/>
</dbReference>
<dbReference type="InterPro" id="IPR006073">
    <property type="entry name" value="GTP-bd"/>
</dbReference>
<dbReference type="InterPro" id="IPR030378">
    <property type="entry name" value="G_CP_dom"/>
</dbReference>
<dbReference type="InterPro" id="IPR019991">
    <property type="entry name" value="GTP-bd_ribosome_bgen"/>
</dbReference>
<dbReference type="GO" id="GO:0006412">
    <property type="term" value="P:translation"/>
    <property type="evidence" value="ECO:0007669"/>
    <property type="project" value="TreeGrafter"/>
</dbReference>
<feature type="binding site" evidence="5">
    <location>
        <begin position="134"/>
        <end position="139"/>
    </location>
    <ligand>
        <name>GTP</name>
        <dbReference type="ChEBI" id="CHEBI:37565"/>
    </ligand>
</feature>
<evidence type="ECO:0000256" key="2">
    <source>
        <dbReference type="ARBA" id="ARBA00022741"/>
    </source>
</evidence>
<evidence type="ECO:0000259" key="6">
    <source>
        <dbReference type="PROSITE" id="PS51721"/>
    </source>
</evidence>
<feature type="domain" description="CP-type G" evidence="6">
    <location>
        <begin position="15"/>
        <end position="182"/>
    </location>
</feature>
<comment type="similarity">
    <text evidence="4">Belongs to the TRAFAC class YlqF/YawG GTPase family. MTG1 subfamily.</text>
</comment>
<dbReference type="AlphaFoldDB" id="A0A371ILN3"/>
<gene>
    <name evidence="7" type="primary">ylqF</name>
    <name evidence="7" type="ORF">BBG48_005360</name>
</gene>
<comment type="subcellular location">
    <subcellularLocation>
        <location evidence="4">Cytoplasm</location>
    </subcellularLocation>
</comment>
<evidence type="ECO:0000256" key="3">
    <source>
        <dbReference type="ARBA" id="ARBA00023134"/>
    </source>
</evidence>
<evidence type="ECO:0000313" key="7">
    <source>
        <dbReference type="EMBL" id="RDY21356.1"/>
    </source>
</evidence>